<dbReference type="PANTHER" id="PTHR37486">
    <property type="entry name" value="STRINGENT STARVATION PROTEIN B"/>
    <property type="match status" value="1"/>
</dbReference>
<evidence type="ECO:0000313" key="1">
    <source>
        <dbReference type="EMBL" id="SDW79151.1"/>
    </source>
</evidence>
<dbReference type="AlphaFoldDB" id="A0A1H2WF38"/>
<dbReference type="RefSeq" id="WP_074667372.1">
    <property type="nucleotide sequence ID" value="NZ_FNNH01000028.1"/>
</dbReference>
<proteinExistence type="predicted"/>
<reference evidence="1 2" key="1">
    <citation type="submission" date="2016-10" db="EMBL/GenBank/DDBJ databases">
        <authorList>
            <person name="de Groot N.N."/>
        </authorList>
    </citation>
    <scope>NUCLEOTIDE SEQUENCE [LARGE SCALE GENOMIC DNA]</scope>
    <source>
        <strain evidence="1 2">Nm110</strain>
    </source>
</reference>
<dbReference type="Proteomes" id="UP000183454">
    <property type="component" value="Unassembled WGS sequence"/>
</dbReference>
<organism evidence="1 2">
    <name type="scientific">Nitrosomonas communis</name>
    <dbReference type="NCBI Taxonomy" id="44574"/>
    <lineage>
        <taxon>Bacteria</taxon>
        <taxon>Pseudomonadati</taxon>
        <taxon>Pseudomonadota</taxon>
        <taxon>Betaproteobacteria</taxon>
        <taxon>Nitrosomonadales</taxon>
        <taxon>Nitrosomonadaceae</taxon>
        <taxon>Nitrosomonas</taxon>
    </lineage>
</organism>
<dbReference type="PIRSF" id="PIRSF005276">
    <property type="entry name" value="SspB"/>
    <property type="match status" value="1"/>
</dbReference>
<dbReference type="PANTHER" id="PTHR37486:SF1">
    <property type="entry name" value="STRINGENT STARVATION PROTEIN B"/>
    <property type="match status" value="1"/>
</dbReference>
<sequence>MKYPTTKPYLIRAIYEWCVDNNLTAYISVEIDQNTSVPEAYVKDGEITLNISPIAARDLLIDNDSVQFTARFSGISRKIFVPTSAVKAIFAKEINRGLFFTPDTEQKMLHTCEKEDTKQLEFLPDNYPVPNNDRERAHLKIVR</sequence>
<evidence type="ECO:0000313" key="2">
    <source>
        <dbReference type="Proteomes" id="UP000183454"/>
    </source>
</evidence>
<dbReference type="GO" id="GO:0005840">
    <property type="term" value="C:ribosome"/>
    <property type="evidence" value="ECO:0007669"/>
    <property type="project" value="TreeGrafter"/>
</dbReference>
<dbReference type="GO" id="GO:0005829">
    <property type="term" value="C:cytosol"/>
    <property type="evidence" value="ECO:0007669"/>
    <property type="project" value="TreeGrafter"/>
</dbReference>
<dbReference type="EMBL" id="FNNH01000028">
    <property type="protein sequence ID" value="SDW79151.1"/>
    <property type="molecule type" value="Genomic_DNA"/>
</dbReference>
<dbReference type="Gene3D" id="2.30.30.220">
    <property type="entry name" value="SspB-like"/>
    <property type="match status" value="1"/>
</dbReference>
<dbReference type="InterPro" id="IPR036760">
    <property type="entry name" value="SspB-like_sf"/>
</dbReference>
<dbReference type="SUPFAM" id="SSF101738">
    <property type="entry name" value="SspB-like"/>
    <property type="match status" value="1"/>
</dbReference>
<accession>A0A1H2WF38</accession>
<dbReference type="Pfam" id="PF04386">
    <property type="entry name" value="SspB"/>
    <property type="match status" value="1"/>
</dbReference>
<name>A0A1H2WF38_9PROT</name>
<protein>
    <submittedName>
        <fullName evidence="1">Stringent starvation protein B</fullName>
    </submittedName>
</protein>
<dbReference type="GO" id="GO:0045732">
    <property type="term" value="P:positive regulation of protein catabolic process"/>
    <property type="evidence" value="ECO:0007669"/>
    <property type="project" value="TreeGrafter"/>
</dbReference>
<dbReference type="NCBIfam" id="NF008769">
    <property type="entry name" value="PRK11798.2-5"/>
    <property type="match status" value="1"/>
</dbReference>
<gene>
    <name evidence="1" type="ORF">SAMN05421882_102833</name>
</gene>
<dbReference type="InterPro" id="IPR007481">
    <property type="entry name" value="SspB"/>
</dbReference>